<keyword evidence="10" id="KW-1185">Reference proteome</keyword>
<dbReference type="InParanoid" id="M3XKH5"/>
<evidence type="ECO:0000256" key="3">
    <source>
        <dbReference type="ARBA" id="ARBA00022692"/>
    </source>
</evidence>
<organism evidence="9 10">
    <name type="scientific">Latimeria chalumnae</name>
    <name type="common">Coelacanth</name>
    <dbReference type="NCBI Taxonomy" id="7897"/>
    <lineage>
        <taxon>Eukaryota</taxon>
        <taxon>Metazoa</taxon>
        <taxon>Chordata</taxon>
        <taxon>Craniata</taxon>
        <taxon>Vertebrata</taxon>
        <taxon>Euteleostomi</taxon>
        <taxon>Coelacanthiformes</taxon>
        <taxon>Coelacanthidae</taxon>
        <taxon>Latimeria</taxon>
    </lineage>
</organism>
<dbReference type="Pfam" id="PF05478">
    <property type="entry name" value="Prominin"/>
    <property type="match status" value="1"/>
</dbReference>
<dbReference type="eggNOG" id="KOG4331">
    <property type="taxonomic scope" value="Eukaryota"/>
</dbReference>
<keyword evidence="3 7" id="KW-0812">Transmembrane</keyword>
<gene>
    <name evidence="9" type="primary">PROM1</name>
</gene>
<evidence type="ECO:0000313" key="9">
    <source>
        <dbReference type="Ensembl" id="ENSLACP00000023231.1"/>
    </source>
</evidence>
<dbReference type="FunCoup" id="M3XKH5">
    <property type="interactions" value="521"/>
</dbReference>
<evidence type="ECO:0000313" key="10">
    <source>
        <dbReference type="Proteomes" id="UP000008672"/>
    </source>
</evidence>
<dbReference type="EMBL" id="AFYH01025017">
    <property type="status" value="NOT_ANNOTATED_CDS"/>
    <property type="molecule type" value="Genomic_DNA"/>
</dbReference>
<feature type="transmembrane region" description="Helical" evidence="7">
    <location>
        <begin position="103"/>
        <end position="128"/>
    </location>
</feature>
<dbReference type="EMBL" id="AFYH01025023">
    <property type="status" value="NOT_ANNOTATED_CDS"/>
    <property type="molecule type" value="Genomic_DNA"/>
</dbReference>
<dbReference type="GO" id="GO:0031528">
    <property type="term" value="C:microvillus membrane"/>
    <property type="evidence" value="ECO:0007669"/>
    <property type="project" value="UniProtKB-SubCell"/>
</dbReference>
<dbReference type="GO" id="GO:0005929">
    <property type="term" value="C:cilium"/>
    <property type="evidence" value="ECO:0007669"/>
    <property type="project" value="TreeGrafter"/>
</dbReference>
<dbReference type="EMBL" id="AFYH01025018">
    <property type="status" value="NOT_ANNOTATED_CDS"/>
    <property type="molecule type" value="Genomic_DNA"/>
</dbReference>
<evidence type="ECO:0000256" key="5">
    <source>
        <dbReference type="ARBA" id="ARBA00023136"/>
    </source>
</evidence>
<dbReference type="Ensembl" id="ENSLACT00000026507.1">
    <property type="protein sequence ID" value="ENSLACP00000023231.1"/>
    <property type="gene ID" value="ENSLACG00000022277.1"/>
</dbReference>
<evidence type="ECO:0000256" key="7">
    <source>
        <dbReference type="SAM" id="Phobius"/>
    </source>
</evidence>
<feature type="transmembrane region" description="Helical" evidence="7">
    <location>
        <begin position="149"/>
        <end position="170"/>
    </location>
</feature>
<feature type="chain" id="PRO_5004043570" evidence="8">
    <location>
        <begin position="23"/>
        <end position="603"/>
    </location>
</feature>
<dbReference type="OMA" id="FEQYSVW"/>
<dbReference type="OrthoDB" id="6229420at2759"/>
<dbReference type="Bgee" id="ENSLACG00000022277">
    <property type="expression patterns" value="Expressed in post-anal tail muscle"/>
</dbReference>
<dbReference type="PANTHER" id="PTHR22730:SF3">
    <property type="entry name" value="PROMININ-1"/>
    <property type="match status" value="1"/>
</dbReference>
<reference evidence="9" key="3">
    <citation type="submission" date="2025-09" db="UniProtKB">
        <authorList>
            <consortium name="Ensembl"/>
        </authorList>
    </citation>
    <scope>IDENTIFICATION</scope>
</reference>
<reference evidence="9" key="2">
    <citation type="submission" date="2025-08" db="UniProtKB">
        <authorList>
            <consortium name="Ensembl"/>
        </authorList>
    </citation>
    <scope>IDENTIFICATION</scope>
</reference>
<dbReference type="EMBL" id="AFYH01025014">
    <property type="status" value="NOT_ANNOTATED_CDS"/>
    <property type="molecule type" value="Genomic_DNA"/>
</dbReference>
<dbReference type="AlphaFoldDB" id="M3XKH5"/>
<keyword evidence="4 7" id="KW-1133">Transmembrane helix</keyword>
<comment type="subcellular location">
    <subcellularLocation>
        <location evidence="1">Cell projection</location>
        <location evidence="1">Microvillus membrane</location>
        <topology evidence="1">Multi-pass membrane protein</topology>
    </subcellularLocation>
</comment>
<dbReference type="Proteomes" id="UP000008672">
    <property type="component" value="Unassembled WGS sequence"/>
</dbReference>
<evidence type="ECO:0000256" key="6">
    <source>
        <dbReference type="ARBA" id="ARBA00023180"/>
    </source>
</evidence>
<dbReference type="EMBL" id="AFYH01025016">
    <property type="status" value="NOT_ANNOTATED_CDS"/>
    <property type="molecule type" value="Genomic_DNA"/>
</dbReference>
<evidence type="ECO:0000256" key="1">
    <source>
        <dbReference type="ARBA" id="ARBA00004475"/>
    </source>
</evidence>
<feature type="signal peptide" evidence="8">
    <location>
        <begin position="1"/>
        <end position="22"/>
    </location>
</feature>
<dbReference type="EMBL" id="AFYH01025019">
    <property type="status" value="NOT_ANNOTATED_CDS"/>
    <property type="molecule type" value="Genomic_DNA"/>
</dbReference>
<dbReference type="HOGENOM" id="CLU_008293_0_0_1"/>
<keyword evidence="8" id="KW-0732">Signal</keyword>
<comment type="similarity">
    <text evidence="2">Belongs to the prominin family.</text>
</comment>
<feature type="transmembrane region" description="Helical" evidence="7">
    <location>
        <begin position="478"/>
        <end position="504"/>
    </location>
</feature>
<name>M3XKH5_LATCH</name>
<dbReference type="EMBL" id="AFYH01025021">
    <property type="status" value="NOT_ANNOTATED_CDS"/>
    <property type="molecule type" value="Genomic_DNA"/>
</dbReference>
<dbReference type="STRING" id="7897.ENSLACP00000023231"/>
<dbReference type="GO" id="GO:0015485">
    <property type="term" value="F:cholesterol binding"/>
    <property type="evidence" value="ECO:0007669"/>
    <property type="project" value="TreeGrafter"/>
</dbReference>
<dbReference type="EMBL" id="AFYH01025020">
    <property type="status" value="NOT_ANNOTATED_CDS"/>
    <property type="molecule type" value="Genomic_DNA"/>
</dbReference>
<dbReference type="EMBL" id="AFYH01025015">
    <property type="status" value="NOT_ANNOTATED_CDS"/>
    <property type="molecule type" value="Genomic_DNA"/>
</dbReference>
<dbReference type="InterPro" id="IPR008795">
    <property type="entry name" value="Prominin"/>
</dbReference>
<keyword evidence="6" id="KW-0325">Glycoprotein</keyword>
<dbReference type="GO" id="GO:0009986">
    <property type="term" value="C:cell surface"/>
    <property type="evidence" value="ECO:0007669"/>
    <property type="project" value="TreeGrafter"/>
</dbReference>
<accession>M3XKH5</accession>
<dbReference type="GO" id="GO:0071914">
    <property type="term" value="C:prominosome"/>
    <property type="evidence" value="ECO:0007669"/>
    <property type="project" value="TreeGrafter"/>
</dbReference>
<sequence>MLLNMAFQVGLFLLMLYGSTVCDSQSPVSKVSSYVDFGFVPQPTYETSTHYEPGPIGVLYHMAKNFLHMVQPNPFPVEILRKIAEQKLDAFKNNYNKVLQYELGFIICASLGVLFIIFMPVVGLCFCICRCCDNCGGEMHQRQKKNAECMRGCFASGLLVVSVLMSAGVICAYVCNQSFTDQIKEVKVVAKTSLKDLEVFLDAAPGQVEYLLDQYNTSKNKAFSDIENFEWFLGSKLQARLGKTVVPAIEEALSMAQAIRETKVSLEEVIQSHELLQKASNRLQANLTDVRTSMRNTLNDSACSAPQAAIVCNAIGNSLSQLNINSNFSSLENLRPHLASINDVLKTDLTALILKGYAAFNDTSKLARNQTKDVLSDIKKTLDTIGLNITSFYKQLPLVTVLPNLTRYVIQSEEVIMETTRTAEQYDFYRWLGFAVLCCTVVLILAFNYLGLLFGTCGYDRHISPTSRGCISNTGGNLLMAGVGFSFIFSWLLMSVVVVTFILAGNVEKLICEPFADKTLFKLLDTPYLLDPHFKNILPGVLFQNSSINLTFHDVYSGCKQNKGIYSALKFDHFFNISEILNIPEVSQLHVVFLKLQRALKSL</sequence>
<dbReference type="GO" id="GO:0016324">
    <property type="term" value="C:apical plasma membrane"/>
    <property type="evidence" value="ECO:0007669"/>
    <property type="project" value="TreeGrafter"/>
</dbReference>
<dbReference type="EMBL" id="AFYH01025022">
    <property type="status" value="NOT_ANNOTATED_CDS"/>
    <property type="molecule type" value="Genomic_DNA"/>
</dbReference>
<dbReference type="GeneTree" id="ENSGT00530000063586"/>
<reference evidence="10" key="1">
    <citation type="submission" date="2011-08" db="EMBL/GenBank/DDBJ databases">
        <title>The draft genome of Latimeria chalumnae.</title>
        <authorList>
            <person name="Di Palma F."/>
            <person name="Alfoldi J."/>
            <person name="Johnson J."/>
            <person name="Berlin A."/>
            <person name="Gnerre S."/>
            <person name="Jaffe D."/>
            <person name="MacCallum I."/>
            <person name="Young S."/>
            <person name="Walker B.J."/>
            <person name="Lander E."/>
            <person name="Lindblad-Toh K."/>
        </authorList>
    </citation>
    <scope>NUCLEOTIDE SEQUENCE [LARGE SCALE GENOMIC DNA]</scope>
    <source>
        <strain evidence="10">Wild caught</strain>
    </source>
</reference>
<protein>
    <submittedName>
        <fullName evidence="9">Prominin 1</fullName>
    </submittedName>
</protein>
<dbReference type="PANTHER" id="PTHR22730">
    <property type="entry name" value="PROMININ PROM PROTEIN"/>
    <property type="match status" value="1"/>
</dbReference>
<evidence type="ECO:0000256" key="2">
    <source>
        <dbReference type="ARBA" id="ARBA00006058"/>
    </source>
</evidence>
<evidence type="ECO:0000256" key="4">
    <source>
        <dbReference type="ARBA" id="ARBA00022989"/>
    </source>
</evidence>
<keyword evidence="5 7" id="KW-0472">Membrane</keyword>
<evidence type="ECO:0000256" key="8">
    <source>
        <dbReference type="SAM" id="SignalP"/>
    </source>
</evidence>
<proteinExistence type="inferred from homology"/>
<feature type="transmembrane region" description="Helical" evidence="7">
    <location>
        <begin position="431"/>
        <end position="457"/>
    </location>
</feature>
<dbReference type="KEGG" id="lcm:102366755"/>